<gene>
    <name evidence="2" type="ORF">F7725_014996</name>
</gene>
<accession>A0A7J5YIA7</accession>
<keyword evidence="3" id="KW-1185">Reference proteome</keyword>
<organism evidence="2 3">
    <name type="scientific">Dissostichus mawsoni</name>
    <name type="common">Antarctic cod</name>
    <dbReference type="NCBI Taxonomy" id="36200"/>
    <lineage>
        <taxon>Eukaryota</taxon>
        <taxon>Metazoa</taxon>
        <taxon>Chordata</taxon>
        <taxon>Craniata</taxon>
        <taxon>Vertebrata</taxon>
        <taxon>Euteleostomi</taxon>
        <taxon>Actinopterygii</taxon>
        <taxon>Neopterygii</taxon>
        <taxon>Teleostei</taxon>
        <taxon>Neoteleostei</taxon>
        <taxon>Acanthomorphata</taxon>
        <taxon>Eupercaria</taxon>
        <taxon>Perciformes</taxon>
        <taxon>Notothenioidei</taxon>
        <taxon>Nototheniidae</taxon>
        <taxon>Dissostichus</taxon>
    </lineage>
</organism>
<proteinExistence type="predicted"/>
<evidence type="ECO:0000256" key="1">
    <source>
        <dbReference type="SAM" id="MobiDB-lite"/>
    </source>
</evidence>
<dbReference type="AlphaFoldDB" id="A0A7J5YIA7"/>
<protein>
    <submittedName>
        <fullName evidence="2">Uncharacterized protein</fullName>
    </submittedName>
</protein>
<evidence type="ECO:0000313" key="3">
    <source>
        <dbReference type="Proteomes" id="UP000518266"/>
    </source>
</evidence>
<feature type="region of interest" description="Disordered" evidence="1">
    <location>
        <begin position="1"/>
        <end position="43"/>
    </location>
</feature>
<feature type="compositionally biased region" description="Gly residues" evidence="1">
    <location>
        <begin position="22"/>
        <end position="32"/>
    </location>
</feature>
<dbReference type="Proteomes" id="UP000518266">
    <property type="component" value="Unassembled WGS sequence"/>
</dbReference>
<evidence type="ECO:0000313" key="2">
    <source>
        <dbReference type="EMBL" id="KAF3848499.1"/>
    </source>
</evidence>
<sequence length="63" mass="6631">MTPRQPGGTAEATQGRRLQRGNSGGQAQGGAGRQNPKVSSLMSGMHRFCGGFELAAEQRKRSS</sequence>
<comment type="caution">
    <text evidence="2">The sequence shown here is derived from an EMBL/GenBank/DDBJ whole genome shotgun (WGS) entry which is preliminary data.</text>
</comment>
<dbReference type="EMBL" id="JAAKFY010000012">
    <property type="protein sequence ID" value="KAF3848499.1"/>
    <property type="molecule type" value="Genomic_DNA"/>
</dbReference>
<name>A0A7J5YIA7_DISMA</name>
<reference evidence="2 3" key="1">
    <citation type="submission" date="2020-03" db="EMBL/GenBank/DDBJ databases">
        <title>Dissostichus mawsoni Genome sequencing and assembly.</title>
        <authorList>
            <person name="Park H."/>
        </authorList>
    </citation>
    <scope>NUCLEOTIDE SEQUENCE [LARGE SCALE GENOMIC DNA]</scope>
    <source>
        <strain evidence="2">DM0001</strain>
        <tissue evidence="2">Muscle</tissue>
    </source>
</reference>